<dbReference type="Gene3D" id="3.40.50.300">
    <property type="entry name" value="P-loop containing nucleotide triphosphate hydrolases"/>
    <property type="match status" value="2"/>
</dbReference>
<dbReference type="Pfam" id="PF23235">
    <property type="entry name" value="WHD_3rd_Lhr"/>
    <property type="match status" value="1"/>
</dbReference>
<keyword evidence="7" id="KW-0234">DNA repair</keyword>
<keyword evidence="2" id="KW-0227">DNA damage</keyword>
<dbReference type="SMART" id="SM00487">
    <property type="entry name" value="DEXDc"/>
    <property type="match status" value="1"/>
</dbReference>
<feature type="domain" description="Helicase C-terminal" evidence="11">
    <location>
        <begin position="299"/>
        <end position="450"/>
    </location>
</feature>
<dbReference type="Pfam" id="PF00270">
    <property type="entry name" value="DEAD"/>
    <property type="match status" value="1"/>
</dbReference>
<proteinExistence type="predicted"/>
<dbReference type="GO" id="GO:0005524">
    <property type="term" value="F:ATP binding"/>
    <property type="evidence" value="ECO:0007669"/>
    <property type="project" value="UniProtKB-KW"/>
</dbReference>
<dbReference type="PANTHER" id="PTHR47962">
    <property type="entry name" value="ATP-DEPENDENT HELICASE LHR-RELATED-RELATED"/>
    <property type="match status" value="1"/>
</dbReference>
<evidence type="ECO:0000256" key="2">
    <source>
        <dbReference type="ARBA" id="ARBA00022763"/>
    </source>
</evidence>
<keyword evidence="5" id="KW-0067">ATP-binding</keyword>
<organism evidence="12 13">
    <name type="scientific">Fuerstiella marisgermanici</name>
    <dbReference type="NCBI Taxonomy" id="1891926"/>
    <lineage>
        <taxon>Bacteria</taxon>
        <taxon>Pseudomonadati</taxon>
        <taxon>Planctomycetota</taxon>
        <taxon>Planctomycetia</taxon>
        <taxon>Planctomycetales</taxon>
        <taxon>Planctomycetaceae</taxon>
        <taxon>Fuerstiella</taxon>
    </lineage>
</organism>
<dbReference type="InterPro" id="IPR013701">
    <property type="entry name" value="Lhr-like_DEAD/DEAH_assoc"/>
</dbReference>
<dbReference type="InterPro" id="IPR055367">
    <property type="entry name" value="WH4_Lhr"/>
</dbReference>
<keyword evidence="3 12" id="KW-0378">Hydrolase</keyword>
<keyword evidence="6" id="KW-0238">DNA-binding</keyword>
<evidence type="ECO:0000256" key="7">
    <source>
        <dbReference type="ARBA" id="ARBA00023204"/>
    </source>
</evidence>
<dbReference type="GO" id="GO:0003678">
    <property type="term" value="F:DNA helicase activity"/>
    <property type="evidence" value="ECO:0007669"/>
    <property type="project" value="UniProtKB-EC"/>
</dbReference>
<dbReference type="InterPro" id="IPR045628">
    <property type="entry name" value="Lhr_WH_dom"/>
</dbReference>
<dbReference type="SUPFAM" id="SSF52540">
    <property type="entry name" value="P-loop containing nucleoside triphosphate hydrolases"/>
    <property type="match status" value="1"/>
</dbReference>
<feature type="region of interest" description="Disordered" evidence="9">
    <location>
        <begin position="1260"/>
        <end position="1280"/>
    </location>
</feature>
<accession>A0A1P8WJF1</accession>
<keyword evidence="8" id="KW-0413">Isomerase</keyword>
<dbReference type="GO" id="GO:0016887">
    <property type="term" value="F:ATP hydrolysis activity"/>
    <property type="evidence" value="ECO:0007669"/>
    <property type="project" value="TreeGrafter"/>
</dbReference>
<dbReference type="Pfam" id="PF19306">
    <property type="entry name" value="WHD_Lhr"/>
    <property type="match status" value="1"/>
</dbReference>
<dbReference type="InterPro" id="IPR027417">
    <property type="entry name" value="P-loop_NTPase"/>
</dbReference>
<feature type="compositionally biased region" description="Basic residues" evidence="9">
    <location>
        <begin position="1267"/>
        <end position="1280"/>
    </location>
</feature>
<keyword evidence="13" id="KW-1185">Reference proteome</keyword>
<evidence type="ECO:0000259" key="10">
    <source>
        <dbReference type="PROSITE" id="PS51192"/>
    </source>
</evidence>
<evidence type="ECO:0000256" key="4">
    <source>
        <dbReference type="ARBA" id="ARBA00022806"/>
    </source>
</evidence>
<sequence>MSTASAPSSLGRFHSCTQDWFRQAFSEPTRVQNEAWPSIADGENTLLLAPTGSGKTLAAFLAAIDRLFFDAVESTTEAAPRGVQVLYLSPLKALGVDIDRNLRAPLAGLRAYAERHEVAHHLPTVAVRSGDTTQRERAAIVRNPPDILITTPESLYLMLTSKADAVLANVQTVIIDEIHAMAGTKRGTHLFSTLERLERLRRKAVETCGPLQRIGLSATQRPLEEIARLLGGGEATADPGVAVKPRPVNIIDASEKRRFSLTIETPAEDLQPIAVPPDEDGILIGPASSEPAVPSVWPSIHPRLVELIRQNRSTMIFVNSRRLAERLASAINEIAEEEIALAHHGSIAKDIRAEIEDRLKRGTLPAMVATSSMELGIDMGAVDLVIQIEAPPSIASGTQRIGRAGHQVGAVSTGIIFPKYRGDLVACSAATGAMLDGWVEETKYPRNPLDVLAQQIVAMTCREAIHVDEVFATLRSAAPFFELPHSSFVSILDLLSGRYPSDEFSELRPRINWDRITGMISPRKGAQRLAILNGGTIPDRGLYGVFLVGNDGESGGRVGELDEEMVFECRPGDVFLLGASSWRVMDITRDRVMVVPAPGEPGRMPFWRGDGPGRPLEFGRAIGQLSRELLAESPKDATARLTSEHGLQDSAAVSLLEYLQEQVEAIGEIPSDRTIVIESFLDEVGDWRIVILSPYGARVHAPWAMLVAARLRNETQDEVDLMWTDDGIVFRIPEACDVPSADVFFPEPDDVEEELVREIGGTAMFAAKFRENAARSLLLPRRSPNRRTPLWLQRRKANDLLKVASRFRNFPILMETYRECLRDVFDMPGFISLLRDVKSRAVRVQSVRSEHPSPFAGAVLFNYVGNFIYDGDAPLAERRAQTLALDHSQLRELLGTIDFRELFDPEIVADVEAELQRLNGWKLRHADDLHGLLLDLGALSLDEIGQRCTEEDMAAGHVNEWLNQLLKHRRAFEFSAASADANRFAAAEDAGRLRDALGIMPPSGLADAFLEPVQEALTDLVSQYARTHAPFSAAEVAQRLGLGVAPVLSALTQLVERERIVEGEFRPGRSGQEWCDSNVLRMLKRRSLAALRKEVEPVEPDALARFLPDWHGITRPRRGLDGLLDVVEQLQGAPLPASTLENEILPARVQGFRTADLDELCVQREIIWRGFDSTGSSDGRIGLFLVDHYRTLAPFSQTVEGDTAESIRVLLRDRGGLFFEQITEAVREFPNDLLQVLWQMVWAGELTNDTLTPLRSLRASASGNKRSERRHMRGFRSRRQNRLQGSEGRWTLLPTVELSPQPSETPAPTTTERQMAIAAQLVERHGVLTKEMLAREEVAGGFAGLYPVLKAMEEAGKVRRGYFVAGLGAAQFASPGAEDQLRSYRSKEGDPKSVVLAATDPASPWGNALSWPETSESSRPQRVAGAKVIVLDGRLIGYLSRTRGQLISFCTIDDSQREADAEFLAKAVADIAKPGKSLLLTKIDGKSPSASPLSAPLLAAGFAATSKGYLHKGIRVDA</sequence>
<dbReference type="Pfam" id="PF23236">
    <property type="entry name" value="WHD_2nd_Lhr"/>
    <property type="match status" value="1"/>
</dbReference>
<dbReference type="PANTHER" id="PTHR47962:SF5">
    <property type="entry name" value="ATP-DEPENDENT HELICASE LHR-RELATED"/>
    <property type="match status" value="1"/>
</dbReference>
<dbReference type="PROSITE" id="PS51194">
    <property type="entry name" value="HELICASE_CTER"/>
    <property type="match status" value="1"/>
</dbReference>
<evidence type="ECO:0000256" key="1">
    <source>
        <dbReference type="ARBA" id="ARBA00022741"/>
    </source>
</evidence>
<dbReference type="CDD" id="cd17922">
    <property type="entry name" value="DEXHc_LHR-like"/>
    <property type="match status" value="1"/>
</dbReference>
<keyword evidence="4 12" id="KW-0347">Helicase</keyword>
<dbReference type="EC" id="3.6.4.12" evidence="12"/>
<dbReference type="InterPro" id="IPR001650">
    <property type="entry name" value="Helicase_C-like"/>
</dbReference>
<dbReference type="Pfam" id="PF00271">
    <property type="entry name" value="Helicase_C"/>
    <property type="match status" value="1"/>
</dbReference>
<dbReference type="GO" id="GO:0006281">
    <property type="term" value="P:DNA repair"/>
    <property type="evidence" value="ECO:0007669"/>
    <property type="project" value="UniProtKB-KW"/>
</dbReference>
<dbReference type="EMBL" id="CP017641">
    <property type="protein sequence ID" value="APZ94157.1"/>
    <property type="molecule type" value="Genomic_DNA"/>
</dbReference>
<feature type="domain" description="Helicase ATP-binding" evidence="10">
    <location>
        <begin position="36"/>
        <end position="238"/>
    </location>
</feature>
<dbReference type="STRING" id="1891926.Fuma_03781"/>
<evidence type="ECO:0000256" key="9">
    <source>
        <dbReference type="SAM" id="MobiDB-lite"/>
    </source>
</evidence>
<dbReference type="SMART" id="SM00490">
    <property type="entry name" value="HELICc"/>
    <property type="match status" value="1"/>
</dbReference>
<keyword evidence="1" id="KW-0547">Nucleotide-binding</keyword>
<dbReference type="InterPro" id="IPR011545">
    <property type="entry name" value="DEAD/DEAH_box_helicase_dom"/>
</dbReference>
<dbReference type="InterPro" id="IPR055368">
    <property type="entry name" value="WH3_Lhr"/>
</dbReference>
<dbReference type="Proteomes" id="UP000187735">
    <property type="component" value="Chromosome"/>
</dbReference>
<evidence type="ECO:0000256" key="8">
    <source>
        <dbReference type="ARBA" id="ARBA00023235"/>
    </source>
</evidence>
<evidence type="ECO:0000313" key="13">
    <source>
        <dbReference type="Proteomes" id="UP000187735"/>
    </source>
</evidence>
<dbReference type="PROSITE" id="PS51192">
    <property type="entry name" value="HELICASE_ATP_BIND_1"/>
    <property type="match status" value="1"/>
</dbReference>
<dbReference type="KEGG" id="fmr:Fuma_03781"/>
<dbReference type="Pfam" id="PF08494">
    <property type="entry name" value="DEAD_assoc"/>
    <property type="match status" value="1"/>
</dbReference>
<evidence type="ECO:0000256" key="5">
    <source>
        <dbReference type="ARBA" id="ARBA00022840"/>
    </source>
</evidence>
<dbReference type="InterPro" id="IPR055369">
    <property type="entry name" value="WH2_Lhr"/>
</dbReference>
<dbReference type="Pfam" id="PF23234">
    <property type="entry name" value="WHD_4th_Lhr"/>
    <property type="match status" value="1"/>
</dbReference>
<evidence type="ECO:0000313" key="12">
    <source>
        <dbReference type="EMBL" id="APZ94157.1"/>
    </source>
</evidence>
<name>A0A1P8WJF1_9PLAN</name>
<reference evidence="12 13" key="1">
    <citation type="journal article" date="2016" name="Front. Microbiol.">
        <title>Fuerstia marisgermanicae gen. nov., sp. nov., an Unusual Member of the Phylum Planctomycetes from the German Wadden Sea.</title>
        <authorList>
            <person name="Kohn T."/>
            <person name="Heuer A."/>
            <person name="Jogler M."/>
            <person name="Vollmers J."/>
            <person name="Boedeker C."/>
            <person name="Bunk B."/>
            <person name="Rast P."/>
            <person name="Borchert D."/>
            <person name="Glockner I."/>
            <person name="Freese H.M."/>
            <person name="Klenk H.P."/>
            <person name="Overmann J."/>
            <person name="Kaster A.K."/>
            <person name="Rohde M."/>
            <person name="Wiegand S."/>
            <person name="Jogler C."/>
        </authorList>
    </citation>
    <scope>NUCLEOTIDE SEQUENCE [LARGE SCALE GENOMIC DNA]</scope>
    <source>
        <strain evidence="12 13">NH11</strain>
    </source>
</reference>
<dbReference type="CDD" id="cd18796">
    <property type="entry name" value="SF2_C_LHR"/>
    <property type="match status" value="1"/>
</dbReference>
<evidence type="ECO:0000256" key="6">
    <source>
        <dbReference type="ARBA" id="ARBA00023125"/>
    </source>
</evidence>
<evidence type="ECO:0000256" key="3">
    <source>
        <dbReference type="ARBA" id="ARBA00022801"/>
    </source>
</evidence>
<dbReference type="RefSeq" id="WP_077025513.1">
    <property type="nucleotide sequence ID" value="NZ_CP017641.1"/>
</dbReference>
<dbReference type="GO" id="GO:0003677">
    <property type="term" value="F:DNA binding"/>
    <property type="evidence" value="ECO:0007669"/>
    <property type="project" value="UniProtKB-KW"/>
</dbReference>
<dbReference type="InterPro" id="IPR014001">
    <property type="entry name" value="Helicase_ATP-bd"/>
</dbReference>
<gene>
    <name evidence="12" type="primary">recQ_2</name>
    <name evidence="12" type="ORF">Fuma_03781</name>
</gene>
<protein>
    <submittedName>
        <fullName evidence="12">ATP-dependent DNA helicase RecQ</fullName>
        <ecNumber evidence="12">3.6.4.12</ecNumber>
    </submittedName>
</protein>
<dbReference type="InterPro" id="IPR052511">
    <property type="entry name" value="ATP-dep_Helicase"/>
</dbReference>
<dbReference type="OrthoDB" id="9774462at2"/>
<evidence type="ECO:0000259" key="11">
    <source>
        <dbReference type="PROSITE" id="PS51194"/>
    </source>
</evidence>